<gene>
    <name evidence="1" type="ordered locus">MSMEI_4484</name>
</gene>
<accession>I7FQE5</accession>
<reference evidence="1 2" key="2">
    <citation type="journal article" date="2009" name="Genome Res.">
        <title>Ortho-proteogenomics: multiple proteomes investigation through orthology and a new MS-based protocol.</title>
        <authorList>
            <person name="Gallien S."/>
            <person name="Perrodou E."/>
            <person name="Carapito C."/>
            <person name="Deshayes C."/>
            <person name="Reyrat J.M."/>
            <person name="Van Dorsselaer A."/>
            <person name="Poch O."/>
            <person name="Schaeffer C."/>
            <person name="Lecompte O."/>
        </authorList>
    </citation>
    <scope>NUCLEOTIDE SEQUENCE [LARGE SCALE GENOMIC DNA]</scope>
    <source>
        <strain evidence="2">ATCC 700084 / mc(2)155</strain>
    </source>
</reference>
<name>I7FQE5_MYCS2</name>
<dbReference type="KEGG" id="msg:MSMEI_4484"/>
<protein>
    <submittedName>
        <fullName evidence="1">Uncharacterized protein</fullName>
    </submittedName>
</protein>
<organism evidence="1 2">
    <name type="scientific">Mycolicibacterium smegmatis (strain ATCC 700084 / mc(2)155)</name>
    <name type="common">Mycobacterium smegmatis</name>
    <dbReference type="NCBI Taxonomy" id="246196"/>
    <lineage>
        <taxon>Bacteria</taxon>
        <taxon>Bacillati</taxon>
        <taxon>Actinomycetota</taxon>
        <taxon>Actinomycetes</taxon>
        <taxon>Mycobacteriales</taxon>
        <taxon>Mycobacteriaceae</taxon>
        <taxon>Mycolicibacterium</taxon>
    </lineage>
</organism>
<dbReference type="AlphaFoldDB" id="I7FQE5"/>
<dbReference type="EMBL" id="CP001663">
    <property type="protein sequence ID" value="AFP40938.1"/>
    <property type="molecule type" value="Genomic_DNA"/>
</dbReference>
<proteinExistence type="predicted"/>
<dbReference type="Proteomes" id="UP000006158">
    <property type="component" value="Chromosome"/>
</dbReference>
<sequence length="212" mass="23638">MKPGNERFPVTAHRAWSRKHCGQFLVIFRTYFSTGDIGDKRCYRLCGSTIDRCADIGNRRPGSIGGGGKFVVCGLVRRDAAHKFTGGRDELFVQDAHIPVRRLPHQSHGLIGRLSHCLSHSFIHRPLFRSPRTFRNAVIPVIPPDGLRDSRVLIENGIPCITGRIIGQDLHGTLIVSAGEFCIGILCPVPGRDSSAIWPDHKHCDHHRERDS</sequence>
<evidence type="ECO:0000313" key="1">
    <source>
        <dbReference type="EMBL" id="AFP40938.1"/>
    </source>
</evidence>
<evidence type="ECO:0000313" key="2">
    <source>
        <dbReference type="Proteomes" id="UP000006158"/>
    </source>
</evidence>
<reference evidence="1 2" key="1">
    <citation type="journal article" date="2007" name="Genome Biol.">
        <title>Interrupted coding sequences in Mycobacterium smegmatis: authentic mutations or sequencing errors?</title>
        <authorList>
            <person name="Deshayes C."/>
            <person name="Perrodou E."/>
            <person name="Gallien S."/>
            <person name="Euphrasie D."/>
            <person name="Schaeffer C."/>
            <person name="Van-Dorsselaer A."/>
            <person name="Poch O."/>
            <person name="Lecompte O."/>
            <person name="Reyrat J.M."/>
        </authorList>
    </citation>
    <scope>NUCLEOTIDE SEQUENCE [LARGE SCALE GENOMIC DNA]</scope>
    <source>
        <strain evidence="2">ATCC 700084 / mc(2)155</strain>
    </source>
</reference>